<evidence type="ECO:0008006" key="4">
    <source>
        <dbReference type="Google" id="ProtNLM"/>
    </source>
</evidence>
<sequence>MRTLRMALIAFLVGVGMLAIPAAAQAAPGDQSTVCGIGAPSGSVIIYYTYSGACYTPPGAVYNASRVMQVNGYPIGTNVTACSGSPVPAGWAVVYSGFMLTGCSLNYGYPGYGMVLTRQS</sequence>
<evidence type="ECO:0000313" key="2">
    <source>
        <dbReference type="EMBL" id="GIH07670.1"/>
    </source>
</evidence>
<organism evidence="2 3">
    <name type="scientific">Rhizocola hellebori</name>
    <dbReference type="NCBI Taxonomy" id="1392758"/>
    <lineage>
        <taxon>Bacteria</taxon>
        <taxon>Bacillati</taxon>
        <taxon>Actinomycetota</taxon>
        <taxon>Actinomycetes</taxon>
        <taxon>Micromonosporales</taxon>
        <taxon>Micromonosporaceae</taxon>
        <taxon>Rhizocola</taxon>
    </lineage>
</organism>
<proteinExistence type="predicted"/>
<feature type="signal peptide" evidence="1">
    <location>
        <begin position="1"/>
        <end position="26"/>
    </location>
</feature>
<name>A0A8J3QDK7_9ACTN</name>
<feature type="chain" id="PRO_5035229054" description="Secreted protein" evidence="1">
    <location>
        <begin position="27"/>
        <end position="120"/>
    </location>
</feature>
<protein>
    <recommendedName>
        <fullName evidence="4">Secreted protein</fullName>
    </recommendedName>
</protein>
<dbReference type="RefSeq" id="WP_203911452.1">
    <property type="nucleotide sequence ID" value="NZ_BONY01000039.1"/>
</dbReference>
<keyword evidence="1" id="KW-0732">Signal</keyword>
<dbReference type="AlphaFoldDB" id="A0A8J3QDK7"/>
<keyword evidence="3" id="KW-1185">Reference proteome</keyword>
<dbReference type="Proteomes" id="UP000612899">
    <property type="component" value="Unassembled WGS sequence"/>
</dbReference>
<comment type="caution">
    <text evidence="2">The sequence shown here is derived from an EMBL/GenBank/DDBJ whole genome shotgun (WGS) entry which is preliminary data.</text>
</comment>
<dbReference type="EMBL" id="BONY01000039">
    <property type="protein sequence ID" value="GIH07670.1"/>
    <property type="molecule type" value="Genomic_DNA"/>
</dbReference>
<reference evidence="2" key="1">
    <citation type="submission" date="2021-01" db="EMBL/GenBank/DDBJ databases">
        <title>Whole genome shotgun sequence of Rhizocola hellebori NBRC 109834.</title>
        <authorList>
            <person name="Komaki H."/>
            <person name="Tamura T."/>
        </authorList>
    </citation>
    <scope>NUCLEOTIDE SEQUENCE</scope>
    <source>
        <strain evidence="2">NBRC 109834</strain>
    </source>
</reference>
<accession>A0A8J3QDK7</accession>
<evidence type="ECO:0000313" key="3">
    <source>
        <dbReference type="Proteomes" id="UP000612899"/>
    </source>
</evidence>
<evidence type="ECO:0000256" key="1">
    <source>
        <dbReference type="SAM" id="SignalP"/>
    </source>
</evidence>
<gene>
    <name evidence="2" type="ORF">Rhe02_57370</name>
</gene>